<protein>
    <recommendedName>
        <fullName evidence="7">Nicotinamide phosphoribosyltransferase</fullName>
        <ecNumber evidence="6">2.4.2.12</ecNumber>
    </recommendedName>
</protein>
<dbReference type="EC" id="2.4.2.12" evidence="6"/>
<dbReference type="GO" id="GO:0009435">
    <property type="term" value="P:NAD+ biosynthetic process"/>
    <property type="evidence" value="ECO:0007669"/>
    <property type="project" value="InterPro"/>
</dbReference>
<dbReference type="PANTHER" id="PTHR43816">
    <property type="entry name" value="NICOTINAMIDE PHOSPHORIBOSYLTRANSFERASE"/>
    <property type="match status" value="1"/>
</dbReference>
<keyword evidence="12" id="KW-1185">Reference proteome</keyword>
<evidence type="ECO:0000259" key="9">
    <source>
        <dbReference type="Pfam" id="PF04095"/>
    </source>
</evidence>
<evidence type="ECO:0000256" key="3">
    <source>
        <dbReference type="ARBA" id="ARBA00022676"/>
    </source>
</evidence>
<sequence length="482" mass="52743">MGGSNLFRNIMVNADANKNSMYYMYPEGTEYASAYLESRGGPYGAAMFVGLQAFLKEYLTHPITIEDVEAAEKIVTGHNARFPRQAWLDLIEDHGGYLPLEIEAVPEGTVVPIRNVMMQVVNTDPKYAWLVSFVECALQRALWYPCTVGTISWQARQAINGALERTSDSPAETARLYLHDYGARGSNSMESAGLGGMAHLVNFDQSDTMAGFIAAQYYYNADKSPAGASMFLEHSNTSSFGPEHETDAFRMLLKDKEAGVVGLLADTYDHHNAVRNIIGTELKDEVLSYPGLVAVRCDSGDPIITPVETVETLMECLGSSTNSKGFKLLPPNVRVVQGDGLDLQAFAGIYAELERRGLAADNILCGMGAGLLQAVTRDTLNFGYKASAVCISGEWKGIAKKPTGSSMKHSKAGRLALQYIDGDYRTVLRESIPAEDNVMIPIFRNGEIFKTWEFSELKARSERPTPEYYYNSVASTLSAAAS</sequence>
<evidence type="ECO:0000256" key="2">
    <source>
        <dbReference type="ARBA" id="ARBA00022642"/>
    </source>
</evidence>
<dbReference type="InterPro" id="IPR041525">
    <property type="entry name" value="N/Namide_PRibTrfase"/>
</dbReference>
<evidence type="ECO:0000256" key="5">
    <source>
        <dbReference type="ARBA" id="ARBA00035007"/>
    </source>
</evidence>
<evidence type="ECO:0000313" key="11">
    <source>
        <dbReference type="EMBL" id="QMT01159.1"/>
    </source>
</evidence>
<dbReference type="EMBL" id="CP059491">
    <property type="protein sequence ID" value="QMT01159.1"/>
    <property type="molecule type" value="Genomic_DNA"/>
</dbReference>
<comment type="catalytic activity">
    <reaction evidence="8">
        <text>beta-nicotinamide D-ribonucleotide + diphosphate = 5-phospho-alpha-D-ribose 1-diphosphate + nicotinamide + H(+)</text>
        <dbReference type="Rhea" id="RHEA:16149"/>
        <dbReference type="ChEBI" id="CHEBI:14649"/>
        <dbReference type="ChEBI" id="CHEBI:15378"/>
        <dbReference type="ChEBI" id="CHEBI:17154"/>
        <dbReference type="ChEBI" id="CHEBI:33019"/>
        <dbReference type="ChEBI" id="CHEBI:58017"/>
        <dbReference type="EC" id="2.4.2.12"/>
    </reaction>
    <physiologicalReaction direction="right-to-left" evidence="8">
        <dbReference type="Rhea" id="RHEA:16151"/>
    </physiologicalReaction>
</comment>
<name>A0A7D7LVT8_9ACTN</name>
<dbReference type="PIRSF" id="PIRSF005943">
    <property type="entry name" value="NMPRT"/>
    <property type="match status" value="1"/>
</dbReference>
<evidence type="ECO:0000256" key="1">
    <source>
        <dbReference type="ARBA" id="ARBA00010897"/>
    </source>
</evidence>
<dbReference type="KEGG" id="gji:H1R19_20255"/>
<keyword evidence="4 11" id="KW-0808">Transferase</keyword>
<keyword evidence="3 11" id="KW-0328">Glycosyltransferase</keyword>
<comment type="similarity">
    <text evidence="1">Belongs to the NAPRTase family.</text>
</comment>
<evidence type="ECO:0000259" key="10">
    <source>
        <dbReference type="Pfam" id="PF18127"/>
    </source>
</evidence>
<dbReference type="InterPro" id="IPR013785">
    <property type="entry name" value="Aldolase_TIM"/>
</dbReference>
<dbReference type="GO" id="GO:0016874">
    <property type="term" value="F:ligase activity"/>
    <property type="evidence" value="ECO:0007669"/>
    <property type="project" value="UniProtKB-KW"/>
</dbReference>
<evidence type="ECO:0000256" key="6">
    <source>
        <dbReference type="ARBA" id="ARBA00035024"/>
    </source>
</evidence>
<keyword evidence="2" id="KW-0662">Pyridine nucleotide biosynthesis</keyword>
<dbReference type="GO" id="GO:0047280">
    <property type="term" value="F:nicotinamide phosphoribosyltransferase activity"/>
    <property type="evidence" value="ECO:0007669"/>
    <property type="project" value="UniProtKB-EC"/>
</dbReference>
<reference evidence="12" key="1">
    <citation type="submission" date="2020-07" db="EMBL/GenBank/DDBJ databases">
        <title>novel species isolated from the respiratory tract of Marmot.</title>
        <authorList>
            <person name="Zhang G."/>
        </authorList>
    </citation>
    <scope>NUCLEOTIDE SEQUENCE [LARGE SCALE GENOMIC DNA]</scope>
    <source>
        <strain evidence="12">686</strain>
    </source>
</reference>
<dbReference type="SUPFAM" id="SSF51690">
    <property type="entry name" value="Nicotinate/Quinolinate PRTase C-terminal domain-like"/>
    <property type="match status" value="1"/>
</dbReference>
<dbReference type="InterPro" id="IPR041529">
    <property type="entry name" value="DUF5598"/>
</dbReference>
<dbReference type="InterPro" id="IPR016471">
    <property type="entry name" value="Nicotinamide_PRibTrfase"/>
</dbReference>
<dbReference type="RefSeq" id="WP_219849975.1">
    <property type="nucleotide sequence ID" value="NZ_CP059491.1"/>
</dbReference>
<evidence type="ECO:0000313" key="12">
    <source>
        <dbReference type="Proteomes" id="UP000515663"/>
    </source>
</evidence>
<feature type="domain" description="Nicotinamide phosphoribosyltransferase N-terminal" evidence="10">
    <location>
        <begin position="9"/>
        <end position="102"/>
    </location>
</feature>
<dbReference type="InterPro" id="IPR036068">
    <property type="entry name" value="Nicotinate_pribotase-like_C"/>
</dbReference>
<feature type="domain" description="Nicotinate/nicotinamide phosphoribosyltransferase" evidence="9">
    <location>
        <begin position="178"/>
        <end position="418"/>
    </location>
</feature>
<dbReference type="Pfam" id="PF04095">
    <property type="entry name" value="NAPRTase"/>
    <property type="match status" value="1"/>
</dbReference>
<dbReference type="Pfam" id="PF18127">
    <property type="entry name" value="NAMPT_N"/>
    <property type="match status" value="1"/>
</dbReference>
<evidence type="ECO:0000256" key="7">
    <source>
        <dbReference type="ARBA" id="ARBA00035036"/>
    </source>
</evidence>
<proteinExistence type="inferred from homology"/>
<organism evidence="11 12">
    <name type="scientific">Gordonia jinghuaiqii</name>
    <dbReference type="NCBI Taxonomy" id="2758710"/>
    <lineage>
        <taxon>Bacteria</taxon>
        <taxon>Bacillati</taxon>
        <taxon>Actinomycetota</taxon>
        <taxon>Actinomycetes</taxon>
        <taxon>Mycobacteriales</taxon>
        <taxon>Gordoniaceae</taxon>
        <taxon>Gordonia</taxon>
    </lineage>
</organism>
<accession>A0A7D7LVT8</accession>
<evidence type="ECO:0000256" key="4">
    <source>
        <dbReference type="ARBA" id="ARBA00022679"/>
    </source>
</evidence>
<keyword evidence="11" id="KW-0436">Ligase</keyword>
<dbReference type="AlphaFoldDB" id="A0A7D7LVT8"/>
<evidence type="ECO:0000256" key="8">
    <source>
        <dbReference type="ARBA" id="ARBA00047835"/>
    </source>
</evidence>
<comment type="pathway">
    <text evidence="5">Cofactor biosynthesis; NAD(+) biosynthesis; nicotinamide D-ribonucleotide from 5-phospho-alpha-D-ribose 1-diphosphate and nicotinamide: step 1/1.</text>
</comment>
<dbReference type="PANTHER" id="PTHR43816:SF1">
    <property type="entry name" value="NICOTINAMIDE PHOSPHORIBOSYLTRANSFERASE"/>
    <property type="match status" value="1"/>
</dbReference>
<dbReference type="Gene3D" id="3.20.20.70">
    <property type="entry name" value="Aldolase class I"/>
    <property type="match status" value="1"/>
</dbReference>
<dbReference type="Proteomes" id="UP000515663">
    <property type="component" value="Chromosome"/>
</dbReference>
<gene>
    <name evidence="11" type="ORF">H1R19_20255</name>
</gene>
<dbReference type="NCBIfam" id="NF006629">
    <property type="entry name" value="PRK09198.1"/>
    <property type="match status" value="1"/>
</dbReference>